<comment type="caution">
    <text evidence="2">The sequence shown here is derived from an EMBL/GenBank/DDBJ whole genome shotgun (WGS) entry which is preliminary data.</text>
</comment>
<name>A0A9P0XKV0_PIEBR</name>
<evidence type="ECO:0000256" key="1">
    <source>
        <dbReference type="SAM" id="MobiDB-lite"/>
    </source>
</evidence>
<dbReference type="Proteomes" id="UP001152562">
    <property type="component" value="Unassembled WGS sequence"/>
</dbReference>
<reference evidence="2" key="1">
    <citation type="submission" date="2022-05" db="EMBL/GenBank/DDBJ databases">
        <authorList>
            <person name="Okamura Y."/>
        </authorList>
    </citation>
    <scope>NUCLEOTIDE SEQUENCE</scope>
</reference>
<dbReference type="EMBL" id="CALOZG010000087">
    <property type="protein sequence ID" value="CAH4038757.1"/>
    <property type="molecule type" value="Genomic_DNA"/>
</dbReference>
<feature type="compositionally biased region" description="Basic and acidic residues" evidence="1">
    <location>
        <begin position="17"/>
        <end position="26"/>
    </location>
</feature>
<gene>
    <name evidence="2" type="ORF">PIBRA_LOCUS14260</name>
</gene>
<dbReference type="AlphaFoldDB" id="A0A9P0XKV0"/>
<protein>
    <submittedName>
        <fullName evidence="2">Uncharacterized protein</fullName>
    </submittedName>
</protein>
<organism evidence="2 3">
    <name type="scientific">Pieris brassicae</name>
    <name type="common">White butterfly</name>
    <name type="synonym">Large white butterfly</name>
    <dbReference type="NCBI Taxonomy" id="7116"/>
    <lineage>
        <taxon>Eukaryota</taxon>
        <taxon>Metazoa</taxon>
        <taxon>Ecdysozoa</taxon>
        <taxon>Arthropoda</taxon>
        <taxon>Hexapoda</taxon>
        <taxon>Insecta</taxon>
        <taxon>Pterygota</taxon>
        <taxon>Neoptera</taxon>
        <taxon>Endopterygota</taxon>
        <taxon>Lepidoptera</taxon>
        <taxon>Glossata</taxon>
        <taxon>Ditrysia</taxon>
        <taxon>Papilionoidea</taxon>
        <taxon>Pieridae</taxon>
        <taxon>Pierinae</taxon>
        <taxon>Pieris</taxon>
    </lineage>
</organism>
<proteinExistence type="predicted"/>
<evidence type="ECO:0000313" key="3">
    <source>
        <dbReference type="Proteomes" id="UP001152562"/>
    </source>
</evidence>
<keyword evidence="3" id="KW-1185">Reference proteome</keyword>
<accession>A0A9P0XKV0</accession>
<evidence type="ECO:0000313" key="2">
    <source>
        <dbReference type="EMBL" id="CAH4038757.1"/>
    </source>
</evidence>
<feature type="region of interest" description="Disordered" evidence="1">
    <location>
        <begin position="17"/>
        <end position="36"/>
    </location>
</feature>
<sequence length="97" mass="11344">MHLISLCIFNIGDEFKTHDHDINDGKSKKKQRSTQRGLLTRIEKYVTSRASMSDEDIDARSENLHTAIKSLRELQQAIEDHIVDQHDETAYEQEQEY</sequence>